<accession>A0A803MTH1</accession>
<dbReference type="EnsemblPlants" id="AUR62034962-RA">
    <property type="protein sequence ID" value="AUR62034962-RA:cds"/>
    <property type="gene ID" value="AUR62034962"/>
</dbReference>
<reference evidence="1" key="2">
    <citation type="submission" date="2021-03" db="UniProtKB">
        <authorList>
            <consortium name="EnsemblPlants"/>
        </authorList>
    </citation>
    <scope>IDENTIFICATION</scope>
</reference>
<evidence type="ECO:0000313" key="1">
    <source>
        <dbReference type="EnsemblPlants" id="AUR62034962-RA:cds"/>
    </source>
</evidence>
<dbReference type="AlphaFoldDB" id="A0A803MTH1"/>
<protein>
    <submittedName>
        <fullName evidence="1">Uncharacterized protein</fullName>
    </submittedName>
</protein>
<organism evidence="1 2">
    <name type="scientific">Chenopodium quinoa</name>
    <name type="common">Quinoa</name>
    <dbReference type="NCBI Taxonomy" id="63459"/>
    <lineage>
        <taxon>Eukaryota</taxon>
        <taxon>Viridiplantae</taxon>
        <taxon>Streptophyta</taxon>
        <taxon>Embryophyta</taxon>
        <taxon>Tracheophyta</taxon>
        <taxon>Spermatophyta</taxon>
        <taxon>Magnoliopsida</taxon>
        <taxon>eudicotyledons</taxon>
        <taxon>Gunneridae</taxon>
        <taxon>Pentapetalae</taxon>
        <taxon>Caryophyllales</taxon>
        <taxon>Chenopodiaceae</taxon>
        <taxon>Chenopodioideae</taxon>
        <taxon>Atripliceae</taxon>
        <taxon>Chenopodium</taxon>
    </lineage>
</organism>
<reference evidence="1" key="1">
    <citation type="journal article" date="2017" name="Nature">
        <title>The genome of Chenopodium quinoa.</title>
        <authorList>
            <person name="Jarvis D.E."/>
            <person name="Ho Y.S."/>
            <person name="Lightfoot D.J."/>
            <person name="Schmoeckel S.M."/>
            <person name="Li B."/>
            <person name="Borm T.J.A."/>
            <person name="Ohyanagi H."/>
            <person name="Mineta K."/>
            <person name="Michell C.T."/>
            <person name="Saber N."/>
            <person name="Kharbatia N.M."/>
            <person name="Rupper R.R."/>
            <person name="Sharp A.R."/>
            <person name="Dally N."/>
            <person name="Boughton B.A."/>
            <person name="Woo Y.H."/>
            <person name="Gao G."/>
            <person name="Schijlen E.G.W.M."/>
            <person name="Guo X."/>
            <person name="Momin A.A."/>
            <person name="Negrao S."/>
            <person name="Al-Babili S."/>
            <person name="Gehring C."/>
            <person name="Roessner U."/>
            <person name="Jung C."/>
            <person name="Murphy K."/>
            <person name="Arold S.T."/>
            <person name="Gojobori T."/>
            <person name="van der Linden C.G."/>
            <person name="van Loo E.N."/>
            <person name="Jellen E.N."/>
            <person name="Maughan P.J."/>
            <person name="Tester M."/>
        </authorList>
    </citation>
    <scope>NUCLEOTIDE SEQUENCE [LARGE SCALE GENOMIC DNA]</scope>
    <source>
        <strain evidence="1">cv. PI 614886</strain>
    </source>
</reference>
<evidence type="ECO:0000313" key="2">
    <source>
        <dbReference type="Proteomes" id="UP000596660"/>
    </source>
</evidence>
<sequence>MLRDEAGGCFGQRFSGGGAGVKGCQRWCERWSNGGGGWEEERKKVLDTTTTKKDRRNQVLQLRKGTTLDVGDRVWLSLTAQRLHVNHKDGEPMDEGSIPLPGPIVPSNDLLPSQVESPLPIIPIPLPPIVPSNDQLPSQVEPPLLIILFPLPPISPSRDQLPFQVVEPPLPIILVPIPPIIPSDDQHPSQVESPLPIIPVTIPLEENSFVAMMF</sequence>
<keyword evidence="2" id="KW-1185">Reference proteome</keyword>
<proteinExistence type="predicted"/>
<name>A0A803MTH1_CHEQI</name>
<dbReference type="Gramene" id="AUR62034962-RA">
    <property type="protein sequence ID" value="AUR62034962-RA:cds"/>
    <property type="gene ID" value="AUR62034962"/>
</dbReference>
<dbReference type="Proteomes" id="UP000596660">
    <property type="component" value="Unplaced"/>
</dbReference>